<evidence type="ECO:0000313" key="2">
    <source>
        <dbReference type="Proteomes" id="UP000038830"/>
    </source>
</evidence>
<reference evidence="2" key="1">
    <citation type="journal article" date="2015" name="J. Biotechnol.">
        <title>The structure of the Cyberlindnera jadinii genome and its relation to Candida utilis analyzed by the occurrence of single nucleotide polymorphisms.</title>
        <authorList>
            <person name="Rupp O."/>
            <person name="Brinkrolf K."/>
            <person name="Buerth C."/>
            <person name="Kunigo M."/>
            <person name="Schneider J."/>
            <person name="Jaenicke S."/>
            <person name="Goesmann A."/>
            <person name="Puehler A."/>
            <person name="Jaeger K.-E."/>
            <person name="Ernst J.F."/>
        </authorList>
    </citation>
    <scope>NUCLEOTIDE SEQUENCE [LARGE SCALE GENOMIC DNA]</scope>
    <source>
        <strain evidence="2">ATCC 18201 / CBS 1600 / BCRC 20928 / JCM 3617 / NBRC 0987 / NRRL Y-1542</strain>
    </source>
</reference>
<name>A0A0H5C942_CYBJN</name>
<evidence type="ECO:0000313" key="1">
    <source>
        <dbReference type="EMBL" id="CEP24886.1"/>
    </source>
</evidence>
<organism evidence="1 2">
    <name type="scientific">Cyberlindnera jadinii (strain ATCC 18201 / CBS 1600 / BCRC 20928 / JCM 3617 / NBRC 0987 / NRRL Y-1542)</name>
    <name type="common">Torula yeast</name>
    <name type="synonym">Candida utilis</name>
    <dbReference type="NCBI Taxonomy" id="983966"/>
    <lineage>
        <taxon>Eukaryota</taxon>
        <taxon>Fungi</taxon>
        <taxon>Dikarya</taxon>
        <taxon>Ascomycota</taxon>
        <taxon>Saccharomycotina</taxon>
        <taxon>Saccharomycetes</taxon>
        <taxon>Phaffomycetales</taxon>
        <taxon>Phaffomycetaceae</taxon>
        <taxon>Cyberlindnera</taxon>
    </lineage>
</organism>
<dbReference type="EMBL" id="CDQK01000007">
    <property type="protein sequence ID" value="CEP24886.1"/>
    <property type="molecule type" value="Genomic_DNA"/>
</dbReference>
<proteinExistence type="predicted"/>
<dbReference type="Proteomes" id="UP000038830">
    <property type="component" value="Unassembled WGS sequence"/>
</dbReference>
<gene>
    <name evidence="1" type="ORF">BN1211_5827</name>
</gene>
<dbReference type="AlphaFoldDB" id="A0A0H5C942"/>
<protein>
    <submittedName>
        <fullName evidence="1">Uncharacterized protein</fullName>
    </submittedName>
</protein>
<accession>A0A0H5C942</accession>
<sequence length="137" mass="15260">MMCIERAIGAFGPACWLALTLNADSGKKNASDKNVNPIEWPRTLENRLGPSTAPKAFLYVCVCVFRCKFNCKLSAIRNRTVIRLSCTINHNSIVSFPVEMSSCCLEKPLWCARWRARVSSDNYAAEMPHETGSVDVS</sequence>